<dbReference type="EMBL" id="PHEX01000031">
    <property type="protein sequence ID" value="PKQ28112.1"/>
    <property type="molecule type" value="Genomic_DNA"/>
</dbReference>
<evidence type="ECO:0000313" key="8">
    <source>
        <dbReference type="Proteomes" id="UP000233654"/>
    </source>
</evidence>
<comment type="function">
    <text evidence="6">One of the early assembly proteins it binds 23S rRNA. One of the proteins that surrounds the polypeptide exit tunnel on the outside of the ribosome. Forms the main docking site for trigger factor binding to the ribosome.</text>
</comment>
<dbReference type="NCBIfam" id="NF004363">
    <property type="entry name" value="PRK05738.2-4"/>
    <property type="match status" value="1"/>
</dbReference>
<proteinExistence type="inferred from homology"/>
<organism evidence="7 8">
    <name type="scientific">Candidatus Anoxymicrobium japonicum</name>
    <dbReference type="NCBI Taxonomy" id="2013648"/>
    <lineage>
        <taxon>Bacteria</taxon>
        <taxon>Bacillati</taxon>
        <taxon>Actinomycetota</taxon>
        <taxon>Candidatus Geothermincolia</taxon>
        <taxon>Candidatus Geothermincolales</taxon>
        <taxon>Candidatus Anoxymicrobiaceae</taxon>
        <taxon>Candidatus Anoxymicrobium</taxon>
    </lineage>
</organism>
<evidence type="ECO:0000256" key="3">
    <source>
        <dbReference type="ARBA" id="ARBA00022884"/>
    </source>
</evidence>
<evidence type="ECO:0000313" key="7">
    <source>
        <dbReference type="EMBL" id="PKQ28112.1"/>
    </source>
</evidence>
<evidence type="ECO:0000256" key="4">
    <source>
        <dbReference type="ARBA" id="ARBA00022980"/>
    </source>
</evidence>
<dbReference type="AlphaFoldDB" id="A0A2N3G664"/>
<keyword evidence="4 6" id="KW-0689">Ribosomal protein</keyword>
<dbReference type="GO" id="GO:0005840">
    <property type="term" value="C:ribosome"/>
    <property type="evidence" value="ECO:0007669"/>
    <property type="project" value="UniProtKB-KW"/>
</dbReference>
<comment type="similarity">
    <text evidence="1 6">Belongs to the universal ribosomal protein uL23 family.</text>
</comment>
<dbReference type="InterPro" id="IPR013025">
    <property type="entry name" value="Ribosomal_uL23-like"/>
</dbReference>
<dbReference type="Pfam" id="PF00276">
    <property type="entry name" value="Ribosomal_L23"/>
    <property type="match status" value="1"/>
</dbReference>
<dbReference type="GO" id="GO:0006412">
    <property type="term" value="P:translation"/>
    <property type="evidence" value="ECO:0007669"/>
    <property type="project" value="UniProtKB-UniRule"/>
</dbReference>
<dbReference type="GO" id="GO:0019843">
    <property type="term" value="F:rRNA binding"/>
    <property type="evidence" value="ECO:0007669"/>
    <property type="project" value="UniProtKB-UniRule"/>
</dbReference>
<evidence type="ECO:0000256" key="5">
    <source>
        <dbReference type="ARBA" id="ARBA00023274"/>
    </source>
</evidence>
<dbReference type="FunFam" id="3.30.70.330:FF:000001">
    <property type="entry name" value="50S ribosomal protein L23"/>
    <property type="match status" value="1"/>
</dbReference>
<dbReference type="Gene3D" id="3.30.70.330">
    <property type="match status" value="1"/>
</dbReference>
<dbReference type="InterPro" id="IPR012678">
    <property type="entry name" value="Ribosomal_uL23/eL15/eS24_sf"/>
</dbReference>
<sequence length="95" mass="10658">MKDPHDVILYPIISEKSYGAIDIHKYTFMVDPRCNKSEIKDAIETVFDVEVTGVNTMRTKGKPRGRGAIKGRTARGKKAIATLAEGQNIEFFESR</sequence>
<name>A0A2N3G664_9ACTN</name>
<dbReference type="HAMAP" id="MF_01369_B">
    <property type="entry name" value="Ribosomal_uL23_B"/>
    <property type="match status" value="1"/>
</dbReference>
<evidence type="ECO:0000256" key="2">
    <source>
        <dbReference type="ARBA" id="ARBA00022730"/>
    </source>
</evidence>
<accession>A0A2N3G664</accession>
<dbReference type="GO" id="GO:1990904">
    <property type="term" value="C:ribonucleoprotein complex"/>
    <property type="evidence" value="ECO:0007669"/>
    <property type="project" value="UniProtKB-KW"/>
</dbReference>
<dbReference type="SUPFAM" id="SSF54189">
    <property type="entry name" value="Ribosomal proteins S24e, L23 and L15e"/>
    <property type="match status" value="1"/>
</dbReference>
<dbReference type="GO" id="GO:0003735">
    <property type="term" value="F:structural constituent of ribosome"/>
    <property type="evidence" value="ECO:0007669"/>
    <property type="project" value="InterPro"/>
</dbReference>
<gene>
    <name evidence="6" type="primary">rplW</name>
    <name evidence="7" type="ORF">CVT63_04310</name>
</gene>
<keyword evidence="3 6" id="KW-0694">RNA-binding</keyword>
<dbReference type="PANTHER" id="PTHR11620">
    <property type="entry name" value="60S RIBOSOMAL PROTEIN L23A"/>
    <property type="match status" value="1"/>
</dbReference>
<keyword evidence="2 6" id="KW-0699">rRNA-binding</keyword>
<keyword evidence="5 6" id="KW-0687">Ribonucleoprotein</keyword>
<protein>
    <recommendedName>
        <fullName evidence="6">Large ribosomal subunit protein uL23</fullName>
    </recommendedName>
</protein>
<evidence type="ECO:0000256" key="1">
    <source>
        <dbReference type="ARBA" id="ARBA00006700"/>
    </source>
</evidence>
<dbReference type="InterPro" id="IPR012677">
    <property type="entry name" value="Nucleotide-bd_a/b_plait_sf"/>
</dbReference>
<reference evidence="7 8" key="1">
    <citation type="journal article" date="2017" name="ISME J.">
        <title>Potential for microbial H2 and metal transformations associated with novel bacteria and archaea in deep terrestrial subsurface sediments.</title>
        <authorList>
            <person name="Hernsdorf A.W."/>
            <person name="Amano Y."/>
            <person name="Miyakawa K."/>
            <person name="Ise K."/>
            <person name="Suzuki Y."/>
            <person name="Anantharaman K."/>
            <person name="Probst A."/>
            <person name="Burstein D."/>
            <person name="Thomas B.C."/>
            <person name="Banfield J.F."/>
        </authorList>
    </citation>
    <scope>NUCLEOTIDE SEQUENCE [LARGE SCALE GENOMIC DNA]</scope>
    <source>
        <strain evidence="7">HGW-Actinobacteria-3</strain>
    </source>
</reference>
<evidence type="ECO:0000256" key="6">
    <source>
        <dbReference type="HAMAP-Rule" id="MF_01369"/>
    </source>
</evidence>
<comment type="subunit">
    <text evidence="6">Part of the 50S ribosomal subunit. Contacts protein L29, and trigger factor when it is bound to the ribosome.</text>
</comment>
<comment type="caution">
    <text evidence="7">The sequence shown here is derived from an EMBL/GenBank/DDBJ whole genome shotgun (WGS) entry which is preliminary data.</text>
</comment>
<dbReference type="Proteomes" id="UP000233654">
    <property type="component" value="Unassembled WGS sequence"/>
</dbReference>